<dbReference type="Proteomes" id="UP000054928">
    <property type="component" value="Unassembled WGS sequence"/>
</dbReference>
<evidence type="ECO:0000313" key="2">
    <source>
        <dbReference type="EMBL" id="CEG45881.1"/>
    </source>
</evidence>
<dbReference type="RefSeq" id="XP_024582250.1">
    <property type="nucleotide sequence ID" value="XM_024716675.1"/>
</dbReference>
<dbReference type="AlphaFoldDB" id="A0A0P1AXR5"/>
<accession>A0A0P1AXR5</accession>
<feature type="compositionally biased region" description="Acidic residues" evidence="1">
    <location>
        <begin position="55"/>
        <end position="67"/>
    </location>
</feature>
<dbReference type="EMBL" id="CCYD01001774">
    <property type="protein sequence ID" value="CEG45881.1"/>
    <property type="molecule type" value="Genomic_DNA"/>
</dbReference>
<feature type="region of interest" description="Disordered" evidence="1">
    <location>
        <begin position="55"/>
        <end position="75"/>
    </location>
</feature>
<name>A0A0P1AXR5_PLAHL</name>
<evidence type="ECO:0000256" key="1">
    <source>
        <dbReference type="SAM" id="MobiDB-lite"/>
    </source>
</evidence>
<proteinExistence type="predicted"/>
<evidence type="ECO:0000313" key="3">
    <source>
        <dbReference type="Proteomes" id="UP000054928"/>
    </source>
</evidence>
<sequence>MQDGTISALPRRLQAVLQTIFGLTSEAINRRCTHIGLLFDISTVRRARVNLDDDIGTSEDFSEETEDRIDQAVNK</sequence>
<protein>
    <submittedName>
        <fullName evidence="2">Uncharacterized protein</fullName>
    </submittedName>
</protein>
<reference evidence="3" key="1">
    <citation type="submission" date="2014-09" db="EMBL/GenBank/DDBJ databases">
        <authorList>
            <person name="Sharma Rahul"/>
            <person name="Thines Marco"/>
        </authorList>
    </citation>
    <scope>NUCLEOTIDE SEQUENCE [LARGE SCALE GENOMIC DNA]</scope>
</reference>
<organism evidence="2 3">
    <name type="scientific">Plasmopara halstedii</name>
    <name type="common">Downy mildew of sunflower</name>
    <dbReference type="NCBI Taxonomy" id="4781"/>
    <lineage>
        <taxon>Eukaryota</taxon>
        <taxon>Sar</taxon>
        <taxon>Stramenopiles</taxon>
        <taxon>Oomycota</taxon>
        <taxon>Peronosporomycetes</taxon>
        <taxon>Peronosporales</taxon>
        <taxon>Peronosporaceae</taxon>
        <taxon>Plasmopara</taxon>
    </lineage>
</organism>
<keyword evidence="3" id="KW-1185">Reference proteome</keyword>
<dbReference type="GeneID" id="36397209"/>